<accession>A0A9P6DDK2</accession>
<evidence type="ECO:0000256" key="1">
    <source>
        <dbReference type="SAM" id="Coils"/>
    </source>
</evidence>
<proteinExistence type="predicted"/>
<sequence>MSRGHGETAGNDEEGRQTVEIPVNKKKPTKAKKNKNMTSADHDAADEEANETTVENLTATRGGFARGKAMGVALNMADFDTNEESNAMLVIGMLLVYKDGASPLEGAGPVGVKVPIKNTLGPVLTAAAKKMVALTSSDILLWDAEDCFWEAKGSYSTAVKDNEAVIWDDKNKLRIGIQPSEFGVSYLLPPSPSVNSSAAPSAASSITPSASVSVAGISDIAVNPLTAAFRDEPLLLQIATHMGVPYHMTNHGAASAPGLPSLQSMYAQIQLAKEAKEKWDSLTTLWAGGNVSEKTLCSIFIGKTNFNTYTALFDCSVFFPIIMDMLCNPKYDITSGAHTMLWGARKPGKDTLAKVLDELEAEKKTEEAKKARDAKKKAAAKKVTNFYLQAFWMMLFLFLLLGLLPCAAAAPLEDSFPDIRFADFAKVFKLTFGENITLAAVLMLLFSITSNTDILNLHGQQKAVDSNNQVVTSWMAAFVRAIKDKLQVDVSNIPDDSDDDAGAGDDNPDSGSSEDNMDASDGDSNSGSDDNMDSSGSGSSGSSDASVSAETIFNTLFLPGDNHKSCTAKSQTTILGKKLDSLCQFLNLYTHNDKHQLRCKLLPISTSSIQPIILITPPVMGCSSAGCHGHGLTQYLRDRDISKVTLLCGSECFGDGIGIVFFLLSELKKIHVY</sequence>
<dbReference type="OrthoDB" id="3070904at2759"/>
<keyword evidence="5" id="KW-1185">Reference proteome</keyword>
<evidence type="ECO:0000313" key="4">
    <source>
        <dbReference type="EMBL" id="KAF9492969.1"/>
    </source>
</evidence>
<feature type="transmembrane region" description="Helical" evidence="3">
    <location>
        <begin position="430"/>
        <end position="448"/>
    </location>
</feature>
<gene>
    <name evidence="4" type="ORF">BDN71DRAFT_1591342</name>
</gene>
<feature type="region of interest" description="Disordered" evidence="2">
    <location>
        <begin position="493"/>
        <end position="545"/>
    </location>
</feature>
<keyword evidence="1" id="KW-0175">Coiled coil</keyword>
<evidence type="ECO:0000256" key="3">
    <source>
        <dbReference type="SAM" id="Phobius"/>
    </source>
</evidence>
<feature type="coiled-coil region" evidence="1">
    <location>
        <begin position="349"/>
        <end position="381"/>
    </location>
</feature>
<feature type="compositionally biased region" description="Basic residues" evidence="2">
    <location>
        <begin position="24"/>
        <end position="35"/>
    </location>
</feature>
<keyword evidence="3" id="KW-0812">Transmembrane</keyword>
<feature type="transmembrane region" description="Helical" evidence="3">
    <location>
        <begin position="386"/>
        <end position="410"/>
    </location>
</feature>
<keyword evidence="3" id="KW-1133">Transmembrane helix</keyword>
<comment type="caution">
    <text evidence="4">The sequence shown here is derived from an EMBL/GenBank/DDBJ whole genome shotgun (WGS) entry which is preliminary data.</text>
</comment>
<organism evidence="4 5">
    <name type="scientific">Pleurotus eryngii</name>
    <name type="common">Boletus of the steppes</name>
    <dbReference type="NCBI Taxonomy" id="5323"/>
    <lineage>
        <taxon>Eukaryota</taxon>
        <taxon>Fungi</taxon>
        <taxon>Dikarya</taxon>
        <taxon>Basidiomycota</taxon>
        <taxon>Agaricomycotina</taxon>
        <taxon>Agaricomycetes</taxon>
        <taxon>Agaricomycetidae</taxon>
        <taxon>Agaricales</taxon>
        <taxon>Pleurotineae</taxon>
        <taxon>Pleurotaceae</taxon>
        <taxon>Pleurotus</taxon>
    </lineage>
</organism>
<reference evidence="4" key="1">
    <citation type="submission" date="2020-11" db="EMBL/GenBank/DDBJ databases">
        <authorList>
            <consortium name="DOE Joint Genome Institute"/>
            <person name="Ahrendt S."/>
            <person name="Riley R."/>
            <person name="Andreopoulos W."/>
            <person name="Labutti K."/>
            <person name="Pangilinan J."/>
            <person name="Ruiz-Duenas F.J."/>
            <person name="Barrasa J.M."/>
            <person name="Sanchez-Garcia M."/>
            <person name="Camarero S."/>
            <person name="Miyauchi S."/>
            <person name="Serrano A."/>
            <person name="Linde D."/>
            <person name="Babiker R."/>
            <person name="Drula E."/>
            <person name="Ayuso-Fernandez I."/>
            <person name="Pacheco R."/>
            <person name="Padilla G."/>
            <person name="Ferreira P."/>
            <person name="Barriuso J."/>
            <person name="Kellner H."/>
            <person name="Castanera R."/>
            <person name="Alfaro M."/>
            <person name="Ramirez L."/>
            <person name="Pisabarro A.G."/>
            <person name="Kuo A."/>
            <person name="Tritt A."/>
            <person name="Lipzen A."/>
            <person name="He G."/>
            <person name="Yan M."/>
            <person name="Ng V."/>
            <person name="Cullen D."/>
            <person name="Martin F."/>
            <person name="Rosso M.-N."/>
            <person name="Henrissat B."/>
            <person name="Hibbett D."/>
            <person name="Martinez A.T."/>
            <person name="Grigoriev I.V."/>
        </authorList>
    </citation>
    <scope>NUCLEOTIDE SEQUENCE</scope>
    <source>
        <strain evidence="4">ATCC 90797</strain>
    </source>
</reference>
<evidence type="ECO:0000313" key="5">
    <source>
        <dbReference type="Proteomes" id="UP000807025"/>
    </source>
</evidence>
<dbReference type="AlphaFoldDB" id="A0A9P6DDK2"/>
<protein>
    <submittedName>
        <fullName evidence="4">Uncharacterized protein</fullName>
    </submittedName>
</protein>
<dbReference type="EMBL" id="MU154592">
    <property type="protein sequence ID" value="KAF9492969.1"/>
    <property type="molecule type" value="Genomic_DNA"/>
</dbReference>
<feature type="compositionally biased region" description="Low complexity" evidence="2">
    <location>
        <begin position="522"/>
        <end position="545"/>
    </location>
</feature>
<name>A0A9P6DDK2_PLEER</name>
<dbReference type="Proteomes" id="UP000807025">
    <property type="component" value="Unassembled WGS sequence"/>
</dbReference>
<keyword evidence="3" id="KW-0472">Membrane</keyword>
<feature type="region of interest" description="Disordered" evidence="2">
    <location>
        <begin position="1"/>
        <end position="54"/>
    </location>
</feature>
<feature type="compositionally biased region" description="Acidic residues" evidence="2">
    <location>
        <begin position="495"/>
        <end position="508"/>
    </location>
</feature>
<evidence type="ECO:0000256" key="2">
    <source>
        <dbReference type="SAM" id="MobiDB-lite"/>
    </source>
</evidence>